<dbReference type="InterPro" id="IPR036188">
    <property type="entry name" value="FAD/NAD-bd_sf"/>
</dbReference>
<evidence type="ECO:0000256" key="5">
    <source>
        <dbReference type="ARBA" id="ARBA00022827"/>
    </source>
</evidence>
<sequence>MTEESVDTVDIAIVGAGPVGMTLALALAEGPFSVVLIDSRGRGAWRADPRALALSHGSRQLLERLGAWNVSAGTPIHSIHVSQRNGFGRTVIEARDYDLPALGYVMRYRDLAATLDARIDGVRLLNDCALVDLTVGRETTEIRLACSDATRRVAARLIVHAEGTPGSEADVTMHDYRQHAVVAEVRPLAGHAQRAWERFTPDGPLALLPLGLDYSVVFTVPPDQAVGLLALDESDFLAALRAQFGSRLDFVACGPRASFPLALRFRQRLTGPRQVWVGNAAQSLHPVSGQGFNLGLRDAWELAQTLLTQAGSDAGGAAMLAAYARRRNIDRLASMAFTDGIVRLFSNDLAPLRIARGFGLQVLDLAPPLRHFIARRMIWGARAWL</sequence>
<dbReference type="InterPro" id="IPR010971">
    <property type="entry name" value="UbiH/COQ6"/>
</dbReference>
<evidence type="ECO:0000256" key="6">
    <source>
        <dbReference type="ARBA" id="ARBA00023002"/>
    </source>
</evidence>
<comment type="cofactor">
    <cofactor evidence="1">
        <name>FAD</name>
        <dbReference type="ChEBI" id="CHEBI:57692"/>
    </cofactor>
</comment>
<dbReference type="PRINTS" id="PR00420">
    <property type="entry name" value="RNGMNOXGNASE"/>
</dbReference>
<dbReference type="Pfam" id="PF01494">
    <property type="entry name" value="FAD_binding_3"/>
    <property type="match status" value="1"/>
</dbReference>
<dbReference type="GO" id="GO:0071949">
    <property type="term" value="F:FAD binding"/>
    <property type="evidence" value="ECO:0007669"/>
    <property type="project" value="InterPro"/>
</dbReference>
<reference evidence="9 10" key="1">
    <citation type="submission" date="2016-06" db="EMBL/GenBank/DDBJ databases">
        <authorList>
            <person name="Kjaerup R.B."/>
            <person name="Dalgaard T.S."/>
            <person name="Juul-Madsen H.R."/>
        </authorList>
    </citation>
    <scope>NUCLEOTIDE SEQUENCE [LARGE SCALE GENOMIC DNA]</scope>
    <source>
        <strain evidence="9">3</strain>
    </source>
</reference>
<evidence type="ECO:0000256" key="1">
    <source>
        <dbReference type="ARBA" id="ARBA00001974"/>
    </source>
</evidence>
<evidence type="ECO:0000313" key="9">
    <source>
        <dbReference type="EMBL" id="SBT05379.1"/>
    </source>
</evidence>
<keyword evidence="7" id="KW-0503">Monooxygenase</keyword>
<dbReference type="GO" id="GO:0016705">
    <property type="term" value="F:oxidoreductase activity, acting on paired donors, with incorporation or reduction of molecular oxygen"/>
    <property type="evidence" value="ECO:0007669"/>
    <property type="project" value="InterPro"/>
</dbReference>
<keyword evidence="6" id="KW-0560">Oxidoreductase</keyword>
<name>A0A1A8XJL8_9PROT</name>
<dbReference type="GO" id="GO:0004497">
    <property type="term" value="F:monooxygenase activity"/>
    <property type="evidence" value="ECO:0007669"/>
    <property type="project" value="UniProtKB-KW"/>
</dbReference>
<comment type="pathway">
    <text evidence="2">Cofactor biosynthesis; ubiquinone biosynthesis.</text>
</comment>
<evidence type="ECO:0000259" key="8">
    <source>
        <dbReference type="Pfam" id="PF01494"/>
    </source>
</evidence>
<dbReference type="Proteomes" id="UP000199169">
    <property type="component" value="Unassembled WGS sequence"/>
</dbReference>
<dbReference type="UniPathway" id="UPA00232"/>
<dbReference type="EMBL" id="FLQX01000095">
    <property type="protein sequence ID" value="SBT05379.1"/>
    <property type="molecule type" value="Genomic_DNA"/>
</dbReference>
<evidence type="ECO:0000256" key="7">
    <source>
        <dbReference type="ARBA" id="ARBA00023033"/>
    </source>
</evidence>
<dbReference type="InterPro" id="IPR051205">
    <property type="entry name" value="UbiH/COQ6_monooxygenase"/>
</dbReference>
<accession>A0A1A8XJL8</accession>
<dbReference type="STRING" id="1860102.ACCAA_200123"/>
<proteinExistence type="inferred from homology"/>
<dbReference type="PANTHER" id="PTHR43876:SF7">
    <property type="entry name" value="UBIQUINONE BIOSYNTHESIS MONOOXYGENASE COQ6, MITOCHONDRIAL"/>
    <property type="match status" value="1"/>
</dbReference>
<dbReference type="PANTHER" id="PTHR43876">
    <property type="entry name" value="UBIQUINONE BIOSYNTHESIS MONOOXYGENASE COQ6, MITOCHONDRIAL"/>
    <property type="match status" value="1"/>
</dbReference>
<dbReference type="GO" id="GO:0006744">
    <property type="term" value="P:ubiquinone biosynthetic process"/>
    <property type="evidence" value="ECO:0007669"/>
    <property type="project" value="UniProtKB-UniPathway"/>
</dbReference>
<evidence type="ECO:0000256" key="4">
    <source>
        <dbReference type="ARBA" id="ARBA00022630"/>
    </source>
</evidence>
<dbReference type="InterPro" id="IPR002938">
    <property type="entry name" value="FAD-bd"/>
</dbReference>
<evidence type="ECO:0000256" key="2">
    <source>
        <dbReference type="ARBA" id="ARBA00004749"/>
    </source>
</evidence>
<organism evidence="9 10">
    <name type="scientific">Candidatus Accumulibacter aalborgensis</name>
    <dbReference type="NCBI Taxonomy" id="1860102"/>
    <lineage>
        <taxon>Bacteria</taxon>
        <taxon>Pseudomonadati</taxon>
        <taxon>Pseudomonadota</taxon>
        <taxon>Betaproteobacteria</taxon>
        <taxon>Candidatus Accumulibacter</taxon>
    </lineage>
</organism>
<dbReference type="RefSeq" id="WP_186406522.1">
    <property type="nucleotide sequence ID" value="NZ_FLQX01000095.1"/>
</dbReference>
<dbReference type="Gene3D" id="3.50.50.60">
    <property type="entry name" value="FAD/NAD(P)-binding domain"/>
    <property type="match status" value="2"/>
</dbReference>
<feature type="domain" description="FAD-binding" evidence="8">
    <location>
        <begin position="9"/>
        <end position="327"/>
    </location>
</feature>
<keyword evidence="10" id="KW-1185">Reference proteome</keyword>
<keyword evidence="4" id="KW-0285">Flavoprotein</keyword>
<evidence type="ECO:0000256" key="3">
    <source>
        <dbReference type="ARBA" id="ARBA00005349"/>
    </source>
</evidence>
<dbReference type="AlphaFoldDB" id="A0A1A8XJL8"/>
<keyword evidence="5" id="KW-0274">FAD</keyword>
<gene>
    <name evidence="9" type="ORF">ACCAA_200123</name>
</gene>
<protein>
    <submittedName>
        <fullName evidence="9">Ubiquinone biosynthesis hydroxylase, UbiH/UbiF/VisC/COQ6 family</fullName>
    </submittedName>
</protein>
<comment type="similarity">
    <text evidence="3">Belongs to the UbiH/COQ6 family.</text>
</comment>
<evidence type="ECO:0000313" key="10">
    <source>
        <dbReference type="Proteomes" id="UP000199169"/>
    </source>
</evidence>
<keyword evidence="9" id="KW-0830">Ubiquinone</keyword>
<dbReference type="SUPFAM" id="SSF51905">
    <property type="entry name" value="FAD/NAD(P)-binding domain"/>
    <property type="match status" value="1"/>
</dbReference>
<dbReference type="NCBIfam" id="TIGR01988">
    <property type="entry name" value="Ubi-OHases"/>
    <property type="match status" value="1"/>
</dbReference>